<keyword evidence="2 3" id="KW-0808">Transferase</keyword>
<dbReference type="GO" id="GO:0035243">
    <property type="term" value="F:protein-arginine omega-N symmetric methyltransferase activity"/>
    <property type="evidence" value="ECO:0007669"/>
    <property type="project" value="TreeGrafter"/>
</dbReference>
<dbReference type="Gene3D" id="3.40.50.12710">
    <property type="match status" value="1"/>
</dbReference>
<evidence type="ECO:0000256" key="1">
    <source>
        <dbReference type="ARBA" id="ARBA00022603"/>
    </source>
</evidence>
<dbReference type="AlphaFoldDB" id="A0A3G9J653"/>
<reference evidence="3 4" key="1">
    <citation type="submission" date="2018-11" db="EMBL/GenBank/DDBJ databases">
        <title>Complete genome sequence of Paenibacillus baekrokdamisoli strain KCTC 33723.</title>
        <authorList>
            <person name="Kang S.W."/>
            <person name="Lee K.C."/>
            <person name="Kim K.K."/>
            <person name="Kim J.S."/>
            <person name="Kim D.S."/>
            <person name="Ko S.H."/>
            <person name="Yang S.H."/>
            <person name="Lee J.S."/>
        </authorList>
    </citation>
    <scope>NUCLEOTIDE SEQUENCE [LARGE SCALE GENOMIC DNA]</scope>
    <source>
        <strain evidence="3 4">KCTC 33723</strain>
    </source>
</reference>
<dbReference type="RefSeq" id="WP_164522778.1">
    <property type="nucleotide sequence ID" value="NZ_AP019308.1"/>
</dbReference>
<dbReference type="SUPFAM" id="SSF53335">
    <property type="entry name" value="S-adenosyl-L-methionine-dependent methyltransferases"/>
    <property type="match status" value="1"/>
</dbReference>
<proteinExistence type="predicted"/>
<dbReference type="PANTHER" id="PTHR12049">
    <property type="entry name" value="PROTEIN ARGININE METHYLTRANSFERASE NDUFAF7, MITOCHONDRIAL"/>
    <property type="match status" value="1"/>
</dbReference>
<dbReference type="GO" id="GO:0032259">
    <property type="term" value="P:methylation"/>
    <property type="evidence" value="ECO:0007669"/>
    <property type="project" value="UniProtKB-KW"/>
</dbReference>
<dbReference type="PANTHER" id="PTHR12049:SF7">
    <property type="entry name" value="PROTEIN ARGININE METHYLTRANSFERASE NDUFAF7, MITOCHONDRIAL"/>
    <property type="match status" value="1"/>
</dbReference>
<keyword evidence="4" id="KW-1185">Reference proteome</keyword>
<sequence length="389" mass="43931">MHHSEQLRTRIAARIKLEGAAGMKLGAHSEQVRCLTFHDYMAMCLYDPDYGYYQSGKVRVGKTGDFYTSSAVGSIMGEKLAGYIAQQVEGYGGCADAAEWGAGTGRLSHQIIHEWEQAGHEWIKQMNYSVIDGNPVHLEEAQRVGKQEGRPLRLAGLRYMLPKETEACDWQAKPTILLANELLDAFPVHRIVKREGQLWELGVTFMEEELRSEGGTFQYAYLPLSDPLIEESLRADGIHLREGQELEVNLAAERFIDWMADRIAEGMFIIVDYGHEAVELSASHRMRGTLLCYKDHRAHDDPFQFIGEQDITAHVNFTACRRAAEKAGWQVIYYDTQKQFLLDQGLLGDLTAHDGSDPFGEAARRNRSIRQLLLGDSMSESFKVMVLQK</sequence>
<evidence type="ECO:0000313" key="4">
    <source>
        <dbReference type="Proteomes" id="UP000275368"/>
    </source>
</evidence>
<accession>A0A3G9J653</accession>
<dbReference type="InterPro" id="IPR029063">
    <property type="entry name" value="SAM-dependent_MTases_sf"/>
</dbReference>
<dbReference type="EMBL" id="AP019308">
    <property type="protein sequence ID" value="BBH21241.1"/>
    <property type="molecule type" value="Genomic_DNA"/>
</dbReference>
<keyword evidence="1 3" id="KW-0489">Methyltransferase</keyword>
<evidence type="ECO:0000313" key="3">
    <source>
        <dbReference type="EMBL" id="BBH21241.1"/>
    </source>
</evidence>
<dbReference type="Pfam" id="PF02636">
    <property type="entry name" value="Methyltransf_28"/>
    <property type="match status" value="1"/>
</dbReference>
<dbReference type="InterPro" id="IPR038375">
    <property type="entry name" value="NDUFAF7_sf"/>
</dbReference>
<dbReference type="InterPro" id="IPR003788">
    <property type="entry name" value="NDUFAF7"/>
</dbReference>
<organism evidence="3 4">
    <name type="scientific">Paenibacillus baekrokdamisoli</name>
    <dbReference type="NCBI Taxonomy" id="1712516"/>
    <lineage>
        <taxon>Bacteria</taxon>
        <taxon>Bacillati</taxon>
        <taxon>Bacillota</taxon>
        <taxon>Bacilli</taxon>
        <taxon>Bacillales</taxon>
        <taxon>Paenibacillaceae</taxon>
        <taxon>Paenibacillus</taxon>
    </lineage>
</organism>
<dbReference type="Proteomes" id="UP000275368">
    <property type="component" value="Chromosome"/>
</dbReference>
<evidence type="ECO:0000256" key="2">
    <source>
        <dbReference type="ARBA" id="ARBA00022679"/>
    </source>
</evidence>
<gene>
    <name evidence="3" type="ORF">Back11_25860</name>
</gene>
<name>A0A3G9J653_9BACL</name>
<protein>
    <submittedName>
        <fullName evidence="3">SAM-dependent methyltransferase</fullName>
    </submittedName>
</protein>
<dbReference type="KEGG" id="pbk:Back11_25860"/>